<comment type="caution">
    <text evidence="1">The sequence shown here is derived from an EMBL/GenBank/DDBJ whole genome shotgun (WGS) entry which is preliminary data.</text>
</comment>
<dbReference type="Proteomes" id="UP001175227">
    <property type="component" value="Unassembled WGS sequence"/>
</dbReference>
<reference evidence="1" key="1">
    <citation type="submission" date="2023-06" db="EMBL/GenBank/DDBJ databases">
        <authorList>
            <consortium name="Lawrence Berkeley National Laboratory"/>
            <person name="Ahrendt S."/>
            <person name="Sahu N."/>
            <person name="Indic B."/>
            <person name="Wong-Bajracharya J."/>
            <person name="Merenyi Z."/>
            <person name="Ke H.-M."/>
            <person name="Monk M."/>
            <person name="Kocsube S."/>
            <person name="Drula E."/>
            <person name="Lipzen A."/>
            <person name="Balint B."/>
            <person name="Henrissat B."/>
            <person name="Andreopoulos B."/>
            <person name="Martin F.M."/>
            <person name="Harder C.B."/>
            <person name="Rigling D."/>
            <person name="Ford K.L."/>
            <person name="Foster G.D."/>
            <person name="Pangilinan J."/>
            <person name="Papanicolaou A."/>
            <person name="Barry K."/>
            <person name="LaButti K."/>
            <person name="Viragh M."/>
            <person name="Koriabine M."/>
            <person name="Yan M."/>
            <person name="Riley R."/>
            <person name="Champramary S."/>
            <person name="Plett K.L."/>
            <person name="Tsai I.J."/>
            <person name="Slot J."/>
            <person name="Sipos G."/>
            <person name="Plett J."/>
            <person name="Nagy L.G."/>
            <person name="Grigoriev I.V."/>
        </authorList>
    </citation>
    <scope>NUCLEOTIDE SEQUENCE</scope>
    <source>
        <strain evidence="1">ICMP 16352</strain>
    </source>
</reference>
<keyword evidence="2" id="KW-1185">Reference proteome</keyword>
<sequence>MTIKYYYIRLGLQAKDAFFGDVKRISPRSSSLSDEFPGKILQEAERRYGRKLLRENVDKMSLFSGWHSSSANRRHHYTLRAYNPAGWMAITIEMEAGNQGKLYTYHAQDWSRWMARSGQLRAKHFFQSGDHIEVI</sequence>
<gene>
    <name evidence="1" type="ORF">IW261DRAFT_1421993</name>
</gene>
<accession>A0AA39P196</accession>
<proteinExistence type="predicted"/>
<protein>
    <submittedName>
        <fullName evidence="1">Uncharacterized protein</fullName>
    </submittedName>
</protein>
<name>A0AA39P196_9AGAR</name>
<evidence type="ECO:0000313" key="1">
    <source>
        <dbReference type="EMBL" id="KAK0475698.1"/>
    </source>
</evidence>
<evidence type="ECO:0000313" key="2">
    <source>
        <dbReference type="Proteomes" id="UP001175227"/>
    </source>
</evidence>
<organism evidence="1 2">
    <name type="scientific">Armillaria novae-zelandiae</name>
    <dbReference type="NCBI Taxonomy" id="153914"/>
    <lineage>
        <taxon>Eukaryota</taxon>
        <taxon>Fungi</taxon>
        <taxon>Dikarya</taxon>
        <taxon>Basidiomycota</taxon>
        <taxon>Agaricomycotina</taxon>
        <taxon>Agaricomycetes</taxon>
        <taxon>Agaricomycetidae</taxon>
        <taxon>Agaricales</taxon>
        <taxon>Marasmiineae</taxon>
        <taxon>Physalacriaceae</taxon>
        <taxon>Armillaria</taxon>
    </lineage>
</organism>
<dbReference type="AlphaFoldDB" id="A0AA39P196"/>
<dbReference type="EMBL" id="JAUEPR010000022">
    <property type="protein sequence ID" value="KAK0475698.1"/>
    <property type="molecule type" value="Genomic_DNA"/>
</dbReference>